<feature type="binding site" evidence="11">
    <location>
        <position position="167"/>
    </location>
    <ligand>
        <name>CTP</name>
        <dbReference type="ChEBI" id="CHEBI:37563"/>
    </ligand>
</feature>
<dbReference type="OrthoDB" id="9805698at2"/>
<evidence type="ECO:0000313" key="15">
    <source>
        <dbReference type="EMBL" id="SFF61610.1"/>
    </source>
</evidence>
<evidence type="ECO:0000259" key="14">
    <source>
        <dbReference type="Pfam" id="PF13735"/>
    </source>
</evidence>
<dbReference type="InterPro" id="IPR032810">
    <property type="entry name" value="CCA-adding_enz_C"/>
</dbReference>
<dbReference type="Gene3D" id="3.30.460.10">
    <property type="entry name" value="Beta Polymerase, domain 2"/>
    <property type="match status" value="1"/>
</dbReference>
<dbReference type="InterPro" id="IPR043519">
    <property type="entry name" value="NT_sf"/>
</dbReference>
<feature type="binding site" evidence="11">
    <location>
        <position position="115"/>
    </location>
    <ligand>
        <name>CTP</name>
        <dbReference type="ChEBI" id="CHEBI:37563"/>
    </ligand>
</feature>
<dbReference type="Pfam" id="PF13735">
    <property type="entry name" value="tRNA_NucTran2_2"/>
    <property type="match status" value="1"/>
</dbReference>
<feature type="binding site" evidence="11">
    <location>
        <position position="34"/>
    </location>
    <ligand>
        <name>ATP</name>
        <dbReference type="ChEBI" id="CHEBI:30616"/>
    </ligand>
</feature>
<comment type="miscellaneous">
    <text evidence="11">A single active site specifically recognizes both ATP and CTP and is responsible for their addition.</text>
</comment>
<keyword evidence="3 11" id="KW-0819">tRNA processing</keyword>
<feature type="binding site" evidence="11">
    <location>
        <position position="31"/>
    </location>
    <ligand>
        <name>ATP</name>
        <dbReference type="ChEBI" id="CHEBI:30616"/>
    </ligand>
</feature>
<sequence>MTESNETKLEAAFELLAKIEKGGGEAYIVGGAVRDYLSGRPLGDIDIATSEPPSHIQKMFDKVIPVGIEHGTVIVRFRSVSYEVTTFRTEEGYEDYRRPDEVTFVRNIKEDLARRDFTINAMAMDRFGTIIDPYYGLEAIEKRQVKAVGDPFDRFTEDPLRMMRAARFSSQLEFEIEKNTRQAILAKSSLLSYISMERIAVETLKLYRGRGYKKAISLVSNTNLITYLPIFNTIPSFPNVVPLVRLFSWPELVTYYMAYTPSFAIKEWMKRWKLSNKERRETEELHNALNEYSVKNRVTPWLLYVLPESLQRAFARVLQAKGLADESILVQLKEGCKNLPILSSKELAFQPQDLISLYPDKQKGPWISEYMKEIEYQVVERHLANDYEKIKEWALLWNPPENN</sequence>
<dbReference type="SUPFAM" id="SSF81301">
    <property type="entry name" value="Nucleotidyltransferase"/>
    <property type="match status" value="1"/>
</dbReference>
<dbReference type="GO" id="GO:0004810">
    <property type="term" value="F:CCA tRNA nucleotidyltransferase activity"/>
    <property type="evidence" value="ECO:0007669"/>
    <property type="project" value="UniProtKB-UniRule"/>
</dbReference>
<feature type="binding site" evidence="11">
    <location>
        <position position="31"/>
    </location>
    <ligand>
        <name>CTP</name>
        <dbReference type="ChEBI" id="CHEBI:37563"/>
    </ligand>
</feature>
<keyword evidence="8 11" id="KW-0067">ATP-binding</keyword>
<dbReference type="HAMAP" id="MF_01263">
    <property type="entry name" value="CCA_bact_type3"/>
    <property type="match status" value="1"/>
</dbReference>
<evidence type="ECO:0000259" key="12">
    <source>
        <dbReference type="Pfam" id="PF01743"/>
    </source>
</evidence>
<keyword evidence="16" id="KW-1185">Reference proteome</keyword>
<dbReference type="InterPro" id="IPR023068">
    <property type="entry name" value="CCA-adding_enz_firmicutes"/>
</dbReference>
<evidence type="ECO:0000256" key="7">
    <source>
        <dbReference type="ARBA" id="ARBA00022800"/>
    </source>
</evidence>
<comment type="function">
    <text evidence="11">Catalyzes the addition and repair of the essential 3'-terminal CCA sequence in tRNAs without using a nucleic acid template. Adds these three nucleotides in the order of C, C, and A to the tRNA nucleotide-73, using CTP and ATP as substrates and producing inorganic pyrophosphate. tRNA 3'-terminal CCA addition is required both for tRNA processing and repair. Also involved in tRNA surveillance by mediating tandem CCA addition to generate a CCACCA at the 3' terminus of unstable tRNAs. While stable tRNAs receive only 3'-terminal CCA, unstable tRNAs are marked with CCACCA and rapidly degraded.</text>
</comment>
<dbReference type="GO" id="GO:0001680">
    <property type="term" value="P:tRNA 3'-terminal CCA addition"/>
    <property type="evidence" value="ECO:0007669"/>
    <property type="project" value="UniProtKB-UniRule"/>
</dbReference>
<dbReference type="InterPro" id="IPR050264">
    <property type="entry name" value="Bact_CCA-adding_enz_type3_sf"/>
</dbReference>
<dbReference type="Gene3D" id="1.10.246.80">
    <property type="match status" value="1"/>
</dbReference>
<dbReference type="NCBIfam" id="NF009814">
    <property type="entry name" value="PRK13299.1"/>
    <property type="match status" value="1"/>
</dbReference>
<gene>
    <name evidence="11" type="primary">cca</name>
    <name evidence="15" type="ORF">SAMN05216353_103110</name>
</gene>
<feature type="binding site" evidence="11">
    <location>
        <position position="161"/>
    </location>
    <ligand>
        <name>ATP</name>
        <dbReference type="ChEBI" id="CHEBI:30616"/>
    </ligand>
</feature>
<dbReference type="Pfam" id="PF12627">
    <property type="entry name" value="PolyA_pol_RNAbd"/>
    <property type="match status" value="1"/>
</dbReference>
<dbReference type="GO" id="GO:0042245">
    <property type="term" value="P:RNA repair"/>
    <property type="evidence" value="ECO:0007669"/>
    <property type="project" value="UniProtKB-KW"/>
</dbReference>
<evidence type="ECO:0000256" key="4">
    <source>
        <dbReference type="ARBA" id="ARBA00022695"/>
    </source>
</evidence>
<feature type="binding site" evidence="11">
    <location>
        <position position="44"/>
    </location>
    <ligand>
        <name>Mg(2+)</name>
        <dbReference type="ChEBI" id="CHEBI:18420"/>
    </ligand>
</feature>
<dbReference type="EC" id="2.7.7.72" evidence="11"/>
<comment type="catalytic activity">
    <reaction evidence="11">
        <text>a tRNA with a 3' CCA end + 2 CTP + ATP = a tRNA with a 3' CCACCA end + 3 diphosphate</text>
        <dbReference type="Rhea" id="RHEA:76235"/>
        <dbReference type="Rhea" id="RHEA-COMP:10468"/>
        <dbReference type="Rhea" id="RHEA-COMP:18655"/>
        <dbReference type="ChEBI" id="CHEBI:30616"/>
        <dbReference type="ChEBI" id="CHEBI:33019"/>
        <dbReference type="ChEBI" id="CHEBI:37563"/>
        <dbReference type="ChEBI" id="CHEBI:83071"/>
        <dbReference type="ChEBI" id="CHEBI:195187"/>
    </reaction>
</comment>
<evidence type="ECO:0000256" key="3">
    <source>
        <dbReference type="ARBA" id="ARBA00022694"/>
    </source>
</evidence>
<comment type="subunit">
    <text evidence="11">Homodimer.</text>
</comment>
<comment type="cofactor">
    <cofactor evidence="1 11">
        <name>Mg(2+)</name>
        <dbReference type="ChEBI" id="CHEBI:18420"/>
    </cofactor>
</comment>
<accession>A0A1I2K619</accession>
<evidence type="ECO:0000256" key="5">
    <source>
        <dbReference type="ARBA" id="ARBA00022723"/>
    </source>
</evidence>
<evidence type="ECO:0000313" key="16">
    <source>
        <dbReference type="Proteomes" id="UP000198897"/>
    </source>
</evidence>
<comment type="similarity">
    <text evidence="11">Belongs to the tRNA nucleotidyltransferase/poly(A) polymerase family. Bacterial CCA-adding enzyme type 3 subfamily.</text>
</comment>
<dbReference type="Pfam" id="PF01743">
    <property type="entry name" value="PolyA_pol"/>
    <property type="match status" value="1"/>
</dbReference>
<dbReference type="SUPFAM" id="SSF81891">
    <property type="entry name" value="Poly A polymerase C-terminal region-like"/>
    <property type="match status" value="1"/>
</dbReference>
<name>A0A1I2K619_9BACI</name>
<feature type="binding site" evidence="11">
    <location>
        <position position="46"/>
    </location>
    <ligand>
        <name>Mg(2+)</name>
        <dbReference type="ChEBI" id="CHEBI:18420"/>
    </ligand>
</feature>
<dbReference type="AlphaFoldDB" id="A0A1I2K619"/>
<proteinExistence type="inferred from homology"/>
<dbReference type="Gene3D" id="1.10.3090.10">
    <property type="entry name" value="cca-adding enzyme, domain 2"/>
    <property type="match status" value="1"/>
</dbReference>
<feature type="binding site" evidence="11">
    <location>
        <position position="167"/>
    </location>
    <ligand>
        <name>ATP</name>
        <dbReference type="ChEBI" id="CHEBI:30616"/>
    </ligand>
</feature>
<keyword evidence="4 11" id="KW-0548">Nucleotidyltransferase</keyword>
<evidence type="ECO:0000259" key="13">
    <source>
        <dbReference type="Pfam" id="PF12627"/>
    </source>
</evidence>
<dbReference type="RefSeq" id="WP_089750053.1">
    <property type="nucleotide sequence ID" value="NZ_FOOG01000003.1"/>
</dbReference>
<keyword evidence="9 11" id="KW-0460">Magnesium</keyword>
<dbReference type="PANTHER" id="PTHR46173:SF1">
    <property type="entry name" value="CCA TRNA NUCLEOTIDYLTRANSFERASE 1, MITOCHONDRIAL"/>
    <property type="match status" value="1"/>
</dbReference>
<keyword evidence="5 11" id="KW-0479">Metal-binding</keyword>
<dbReference type="Gene3D" id="1.20.58.560">
    <property type="match status" value="1"/>
</dbReference>
<keyword evidence="7 11" id="KW-0692">RNA repair</keyword>
<feature type="binding site" evidence="11">
    <location>
        <position position="34"/>
    </location>
    <ligand>
        <name>CTP</name>
        <dbReference type="ChEBI" id="CHEBI:37563"/>
    </ligand>
</feature>
<feature type="binding site" evidence="11">
    <location>
        <position position="161"/>
    </location>
    <ligand>
        <name>CTP</name>
        <dbReference type="ChEBI" id="CHEBI:37563"/>
    </ligand>
</feature>
<feature type="domain" description="Poly A polymerase head" evidence="12">
    <location>
        <begin position="26"/>
        <end position="145"/>
    </location>
</feature>
<comment type="catalytic activity">
    <reaction evidence="11">
        <text>a tRNA precursor + 2 CTP + ATP = a tRNA with a 3' CCA end + 3 diphosphate</text>
        <dbReference type="Rhea" id="RHEA:14433"/>
        <dbReference type="Rhea" id="RHEA-COMP:10465"/>
        <dbReference type="Rhea" id="RHEA-COMP:10468"/>
        <dbReference type="ChEBI" id="CHEBI:30616"/>
        <dbReference type="ChEBI" id="CHEBI:33019"/>
        <dbReference type="ChEBI" id="CHEBI:37563"/>
        <dbReference type="ChEBI" id="CHEBI:74896"/>
        <dbReference type="ChEBI" id="CHEBI:83071"/>
        <dbReference type="EC" id="2.7.7.72"/>
    </reaction>
</comment>
<evidence type="ECO:0000256" key="6">
    <source>
        <dbReference type="ARBA" id="ARBA00022741"/>
    </source>
</evidence>
<feature type="binding site" evidence="11">
    <location>
        <position position="158"/>
    </location>
    <ligand>
        <name>ATP</name>
        <dbReference type="ChEBI" id="CHEBI:30616"/>
    </ligand>
</feature>
<feature type="binding site" evidence="11">
    <location>
        <position position="158"/>
    </location>
    <ligand>
        <name>CTP</name>
        <dbReference type="ChEBI" id="CHEBI:37563"/>
    </ligand>
</feature>
<feature type="domain" description="CCA-adding enzyme C-terminal" evidence="14">
    <location>
        <begin position="254"/>
        <end position="394"/>
    </location>
</feature>
<dbReference type="CDD" id="cd05398">
    <property type="entry name" value="NT_ClassII-CCAase"/>
    <property type="match status" value="1"/>
</dbReference>
<dbReference type="GO" id="GO:0000049">
    <property type="term" value="F:tRNA binding"/>
    <property type="evidence" value="ECO:0007669"/>
    <property type="project" value="UniProtKB-UniRule"/>
</dbReference>
<dbReference type="GO" id="GO:0005524">
    <property type="term" value="F:ATP binding"/>
    <property type="evidence" value="ECO:0007669"/>
    <property type="project" value="UniProtKB-UniRule"/>
</dbReference>
<evidence type="ECO:0000256" key="10">
    <source>
        <dbReference type="ARBA" id="ARBA00022884"/>
    </source>
</evidence>
<evidence type="ECO:0000256" key="8">
    <source>
        <dbReference type="ARBA" id="ARBA00022840"/>
    </source>
</evidence>
<protein>
    <recommendedName>
        <fullName evidence="11">CCA-adding enzyme</fullName>
        <ecNumber evidence="11">2.7.7.72</ecNumber>
    </recommendedName>
    <alternativeName>
        <fullName evidence="11">CCA tRNA nucleotidyltransferase</fullName>
    </alternativeName>
    <alternativeName>
        <fullName evidence="11">tRNA CCA-pyrophosphorylase</fullName>
    </alternativeName>
    <alternativeName>
        <fullName evidence="11">tRNA adenylyl-/cytidylyl- transferase</fullName>
    </alternativeName>
    <alternativeName>
        <fullName evidence="11">tRNA nucleotidyltransferase</fullName>
    </alternativeName>
    <alternativeName>
        <fullName evidence="11">tRNA-NT</fullName>
    </alternativeName>
</protein>
<keyword evidence="10 11" id="KW-0694">RNA-binding</keyword>
<feature type="binding site" evidence="11">
    <location>
        <position position="164"/>
    </location>
    <ligand>
        <name>CTP</name>
        <dbReference type="ChEBI" id="CHEBI:37563"/>
    </ligand>
</feature>
<evidence type="ECO:0000256" key="11">
    <source>
        <dbReference type="HAMAP-Rule" id="MF_01263"/>
    </source>
</evidence>
<dbReference type="InterPro" id="IPR002646">
    <property type="entry name" value="PolA_pol_head_dom"/>
</dbReference>
<dbReference type="InterPro" id="IPR032828">
    <property type="entry name" value="PolyA_RNA-bd"/>
</dbReference>
<dbReference type="PANTHER" id="PTHR46173">
    <property type="entry name" value="CCA TRNA NUCLEOTIDYLTRANSFERASE 1, MITOCHONDRIAL"/>
    <property type="match status" value="1"/>
</dbReference>
<reference evidence="16" key="1">
    <citation type="submission" date="2016-10" db="EMBL/GenBank/DDBJ databases">
        <authorList>
            <person name="Varghese N."/>
            <person name="Submissions S."/>
        </authorList>
    </citation>
    <scope>NUCLEOTIDE SEQUENCE [LARGE SCALE GENOMIC DNA]</scope>
    <source>
        <strain evidence="16">FP5</strain>
    </source>
</reference>
<feature type="binding site" evidence="11">
    <location>
        <position position="164"/>
    </location>
    <ligand>
        <name>ATP</name>
        <dbReference type="ChEBI" id="CHEBI:30616"/>
    </ligand>
</feature>
<feature type="domain" description="tRNA nucleotidyltransferase/poly(A) polymerase RNA and SrmB- binding" evidence="13">
    <location>
        <begin position="174"/>
        <end position="231"/>
    </location>
</feature>
<dbReference type="GO" id="GO:0000287">
    <property type="term" value="F:magnesium ion binding"/>
    <property type="evidence" value="ECO:0007669"/>
    <property type="project" value="UniProtKB-UniRule"/>
</dbReference>
<organism evidence="15 16">
    <name type="scientific">Halobacillus alkaliphilus</name>
    <dbReference type="NCBI Taxonomy" id="396056"/>
    <lineage>
        <taxon>Bacteria</taxon>
        <taxon>Bacillati</taxon>
        <taxon>Bacillota</taxon>
        <taxon>Bacilli</taxon>
        <taxon>Bacillales</taxon>
        <taxon>Bacillaceae</taxon>
        <taxon>Halobacillus</taxon>
    </lineage>
</organism>
<evidence type="ECO:0000256" key="2">
    <source>
        <dbReference type="ARBA" id="ARBA00022679"/>
    </source>
</evidence>
<dbReference type="Proteomes" id="UP000198897">
    <property type="component" value="Unassembled WGS sequence"/>
</dbReference>
<feature type="binding site" evidence="11">
    <location>
        <position position="115"/>
    </location>
    <ligand>
        <name>ATP</name>
        <dbReference type="ChEBI" id="CHEBI:30616"/>
    </ligand>
</feature>
<keyword evidence="6 11" id="KW-0547">Nucleotide-binding</keyword>
<dbReference type="EMBL" id="FOOG01000003">
    <property type="protein sequence ID" value="SFF61610.1"/>
    <property type="molecule type" value="Genomic_DNA"/>
</dbReference>
<evidence type="ECO:0000256" key="1">
    <source>
        <dbReference type="ARBA" id="ARBA00001946"/>
    </source>
</evidence>
<evidence type="ECO:0000256" key="9">
    <source>
        <dbReference type="ARBA" id="ARBA00022842"/>
    </source>
</evidence>
<keyword evidence="2 11" id="KW-0808">Transferase</keyword>
<dbReference type="GO" id="GO:0160016">
    <property type="term" value="F:CCACCA tRNA nucleotidyltransferase activity"/>
    <property type="evidence" value="ECO:0007669"/>
    <property type="project" value="RHEA"/>
</dbReference>